<sequence length="513" mass="55141">MDALDDERRLVALNALAVLDTPPEPVFDAITALAAQVCEVPIALVSLVDVDRQWFKSNIGLPGVTQTPREVAFCHHAIEQTAVLEVTDAQADPRFCDNPLVTGRPDIRFYAGAPIEVAGGHRIGTVCVIDRQPRQLTPGQRSVLVGLAHIASLALADRRTRLEAVQALATSEARYRAIVEDQSELISVADPDGTLRFVNAAYAHHFGLAPQDMAGRNLLDFVADADRPAVAMHLAATRQSRAAASGVNRMRSAAGEARWVSWVNRPLLGADGEVQAIQSVGRDITEQRLAEDGLRTAVAERETLLKEVYHRVKNNLQMVQSLLSLQQRGLADPQAQRALQDSSRRVRAMAMVHERLYQAGDLGSLPLRGYTADLLRQIDEATGASRHGVSLQAEVLDLHCQPDSAIPYGLILTELVTNAMEHAFIGRTTGRVQIELTLQDGVPVLSIADDGLGLPAGFDVQAPSSMGLQLASALVTQLGGRLQATSAPGARFSAALPRLVAAPQPVVSPLQAR</sequence>
<feature type="domain" description="PAS" evidence="2">
    <location>
        <begin position="171"/>
        <end position="241"/>
    </location>
</feature>
<keyword evidence="5" id="KW-1185">Reference proteome</keyword>
<dbReference type="NCBIfam" id="TIGR00229">
    <property type="entry name" value="sensory_box"/>
    <property type="match status" value="1"/>
</dbReference>
<dbReference type="Gene3D" id="3.30.565.10">
    <property type="entry name" value="Histidine kinase-like ATPase, C-terminal domain"/>
    <property type="match status" value="1"/>
</dbReference>
<feature type="domain" description="Histidine kinase" evidence="1">
    <location>
        <begin position="307"/>
        <end position="500"/>
    </location>
</feature>
<gene>
    <name evidence="4" type="ORF">AQPW35_20330</name>
</gene>
<dbReference type="Gene3D" id="3.30.450.20">
    <property type="entry name" value="PAS domain"/>
    <property type="match status" value="1"/>
</dbReference>
<dbReference type="InterPro" id="IPR000014">
    <property type="entry name" value="PAS"/>
</dbReference>
<feature type="domain" description="PAC" evidence="3">
    <location>
        <begin position="244"/>
        <end position="296"/>
    </location>
</feature>
<dbReference type="PANTHER" id="PTHR43102:SF2">
    <property type="entry name" value="GAF DOMAIN-CONTAINING PROTEIN"/>
    <property type="match status" value="1"/>
</dbReference>
<dbReference type="SMART" id="SM00387">
    <property type="entry name" value="HATPase_c"/>
    <property type="match status" value="1"/>
</dbReference>
<dbReference type="Proteomes" id="UP000301751">
    <property type="component" value="Unassembled WGS sequence"/>
</dbReference>
<dbReference type="SUPFAM" id="SSF55785">
    <property type="entry name" value="PYP-like sensor domain (PAS domain)"/>
    <property type="match status" value="1"/>
</dbReference>
<dbReference type="SUPFAM" id="SSF55874">
    <property type="entry name" value="ATPase domain of HSP90 chaperone/DNA topoisomerase II/histidine kinase"/>
    <property type="match status" value="1"/>
</dbReference>
<name>A0A480ASB0_9BURK</name>
<reference evidence="5" key="1">
    <citation type="submission" date="2019-03" db="EMBL/GenBank/DDBJ databases">
        <title>Aquabacterium pictum sp.nov., the first bacteriochlorophyll a-containing freshwater bacterium in the genus Aquabacterium of the class Betaproteobacteria.</title>
        <authorList>
            <person name="Hirose S."/>
            <person name="Tank M."/>
            <person name="Hara E."/>
            <person name="Tamaki H."/>
            <person name="Takaichi S."/>
            <person name="Haruta S."/>
            <person name="Hanada S."/>
        </authorList>
    </citation>
    <scope>NUCLEOTIDE SEQUENCE [LARGE SCALE GENOMIC DNA]</scope>
    <source>
        <strain evidence="5">W35</strain>
    </source>
</reference>
<dbReference type="SUPFAM" id="SSF55781">
    <property type="entry name" value="GAF domain-like"/>
    <property type="match status" value="1"/>
</dbReference>
<dbReference type="AlphaFoldDB" id="A0A480ASB0"/>
<evidence type="ECO:0000313" key="4">
    <source>
        <dbReference type="EMBL" id="GCL62952.1"/>
    </source>
</evidence>
<dbReference type="InterPro" id="IPR005467">
    <property type="entry name" value="His_kinase_dom"/>
</dbReference>
<dbReference type="Pfam" id="PF02518">
    <property type="entry name" value="HATPase_c"/>
    <property type="match status" value="1"/>
</dbReference>
<dbReference type="PANTHER" id="PTHR43102">
    <property type="entry name" value="SLR1143 PROTEIN"/>
    <property type="match status" value="1"/>
</dbReference>
<dbReference type="OrthoDB" id="9767435at2"/>
<evidence type="ECO:0000259" key="2">
    <source>
        <dbReference type="PROSITE" id="PS50112"/>
    </source>
</evidence>
<evidence type="ECO:0000259" key="1">
    <source>
        <dbReference type="PROSITE" id="PS50109"/>
    </source>
</evidence>
<organism evidence="4 5">
    <name type="scientific">Pseudaquabacterium pictum</name>
    <dbReference type="NCBI Taxonomy" id="2315236"/>
    <lineage>
        <taxon>Bacteria</taxon>
        <taxon>Pseudomonadati</taxon>
        <taxon>Pseudomonadota</taxon>
        <taxon>Betaproteobacteria</taxon>
        <taxon>Burkholderiales</taxon>
        <taxon>Sphaerotilaceae</taxon>
        <taxon>Pseudaquabacterium</taxon>
    </lineage>
</organism>
<dbReference type="SMART" id="SM00091">
    <property type="entry name" value="PAS"/>
    <property type="match status" value="1"/>
</dbReference>
<accession>A0A480ASB0</accession>
<dbReference type="InterPro" id="IPR003018">
    <property type="entry name" value="GAF"/>
</dbReference>
<dbReference type="InterPro" id="IPR003594">
    <property type="entry name" value="HATPase_dom"/>
</dbReference>
<dbReference type="InterPro" id="IPR000700">
    <property type="entry name" value="PAS-assoc_C"/>
</dbReference>
<dbReference type="RefSeq" id="WP_137732705.1">
    <property type="nucleotide sequence ID" value="NZ_BJCL01000004.1"/>
</dbReference>
<dbReference type="SMART" id="SM00065">
    <property type="entry name" value="GAF"/>
    <property type="match status" value="1"/>
</dbReference>
<proteinExistence type="predicted"/>
<dbReference type="InterPro" id="IPR036890">
    <property type="entry name" value="HATPase_C_sf"/>
</dbReference>
<dbReference type="InterPro" id="IPR035965">
    <property type="entry name" value="PAS-like_dom_sf"/>
</dbReference>
<dbReference type="InterPro" id="IPR011495">
    <property type="entry name" value="Sig_transdc_His_kin_sub2_dim/P"/>
</dbReference>
<dbReference type="Pfam" id="PF07568">
    <property type="entry name" value="HisKA_2"/>
    <property type="match status" value="1"/>
</dbReference>
<dbReference type="PROSITE" id="PS50109">
    <property type="entry name" value="HIS_KIN"/>
    <property type="match status" value="1"/>
</dbReference>
<dbReference type="SMART" id="SM00086">
    <property type="entry name" value="PAC"/>
    <property type="match status" value="1"/>
</dbReference>
<evidence type="ECO:0000259" key="3">
    <source>
        <dbReference type="PROSITE" id="PS50113"/>
    </source>
</evidence>
<evidence type="ECO:0008006" key="6">
    <source>
        <dbReference type="Google" id="ProtNLM"/>
    </source>
</evidence>
<dbReference type="PROSITE" id="PS50112">
    <property type="entry name" value="PAS"/>
    <property type="match status" value="1"/>
</dbReference>
<evidence type="ECO:0000313" key="5">
    <source>
        <dbReference type="Proteomes" id="UP000301751"/>
    </source>
</evidence>
<dbReference type="CDD" id="cd00130">
    <property type="entry name" value="PAS"/>
    <property type="match status" value="1"/>
</dbReference>
<dbReference type="InterPro" id="IPR029016">
    <property type="entry name" value="GAF-like_dom_sf"/>
</dbReference>
<dbReference type="Gene3D" id="3.30.450.40">
    <property type="match status" value="1"/>
</dbReference>
<dbReference type="InterPro" id="IPR013656">
    <property type="entry name" value="PAS_4"/>
</dbReference>
<comment type="caution">
    <text evidence="4">The sequence shown here is derived from an EMBL/GenBank/DDBJ whole genome shotgun (WGS) entry which is preliminary data.</text>
</comment>
<dbReference type="Pfam" id="PF01590">
    <property type="entry name" value="GAF"/>
    <property type="match status" value="1"/>
</dbReference>
<protein>
    <recommendedName>
        <fullName evidence="6">Histidine kinase</fullName>
    </recommendedName>
</protein>
<dbReference type="Pfam" id="PF08448">
    <property type="entry name" value="PAS_4"/>
    <property type="match status" value="1"/>
</dbReference>
<dbReference type="InterPro" id="IPR001610">
    <property type="entry name" value="PAC"/>
</dbReference>
<dbReference type="PROSITE" id="PS50113">
    <property type="entry name" value="PAC"/>
    <property type="match status" value="1"/>
</dbReference>
<dbReference type="EMBL" id="BJCL01000004">
    <property type="protein sequence ID" value="GCL62952.1"/>
    <property type="molecule type" value="Genomic_DNA"/>
</dbReference>